<sequence>MNPPTTSESSAGDSSFESSTGPSRKRCRSSAATLTSSIHSIRALVPSYADLCLLQDIEADAIAVKVAVDRDVEAGIDAS</sequence>
<protein>
    <submittedName>
        <fullName evidence="2">Uncharacterized protein</fullName>
    </submittedName>
</protein>
<gene>
    <name evidence="2" type="ORF">Tci_898122</name>
</gene>
<evidence type="ECO:0000256" key="1">
    <source>
        <dbReference type="SAM" id="MobiDB-lite"/>
    </source>
</evidence>
<reference evidence="2" key="1">
    <citation type="journal article" date="2019" name="Sci. Rep.">
        <title>Draft genome of Tanacetum cinerariifolium, the natural source of mosquito coil.</title>
        <authorList>
            <person name="Yamashiro T."/>
            <person name="Shiraishi A."/>
            <person name="Satake H."/>
            <person name="Nakayama K."/>
        </authorList>
    </citation>
    <scope>NUCLEOTIDE SEQUENCE</scope>
</reference>
<name>A0A699UVM6_TANCI</name>
<dbReference type="EMBL" id="BKCJ011366409">
    <property type="protein sequence ID" value="GFD26153.1"/>
    <property type="molecule type" value="Genomic_DNA"/>
</dbReference>
<feature type="non-terminal residue" evidence="2">
    <location>
        <position position="79"/>
    </location>
</feature>
<feature type="region of interest" description="Disordered" evidence="1">
    <location>
        <begin position="1"/>
        <end position="28"/>
    </location>
</feature>
<comment type="caution">
    <text evidence="2">The sequence shown here is derived from an EMBL/GenBank/DDBJ whole genome shotgun (WGS) entry which is preliminary data.</text>
</comment>
<feature type="compositionally biased region" description="Low complexity" evidence="1">
    <location>
        <begin position="1"/>
        <end position="21"/>
    </location>
</feature>
<dbReference type="AlphaFoldDB" id="A0A699UVM6"/>
<organism evidence="2">
    <name type="scientific">Tanacetum cinerariifolium</name>
    <name type="common">Dalmatian daisy</name>
    <name type="synonym">Chrysanthemum cinerariifolium</name>
    <dbReference type="NCBI Taxonomy" id="118510"/>
    <lineage>
        <taxon>Eukaryota</taxon>
        <taxon>Viridiplantae</taxon>
        <taxon>Streptophyta</taxon>
        <taxon>Embryophyta</taxon>
        <taxon>Tracheophyta</taxon>
        <taxon>Spermatophyta</taxon>
        <taxon>Magnoliopsida</taxon>
        <taxon>eudicotyledons</taxon>
        <taxon>Gunneridae</taxon>
        <taxon>Pentapetalae</taxon>
        <taxon>asterids</taxon>
        <taxon>campanulids</taxon>
        <taxon>Asterales</taxon>
        <taxon>Asteraceae</taxon>
        <taxon>Asteroideae</taxon>
        <taxon>Anthemideae</taxon>
        <taxon>Anthemidinae</taxon>
        <taxon>Tanacetum</taxon>
    </lineage>
</organism>
<evidence type="ECO:0000313" key="2">
    <source>
        <dbReference type="EMBL" id="GFD26153.1"/>
    </source>
</evidence>
<proteinExistence type="predicted"/>
<accession>A0A699UVM6</accession>